<feature type="coiled-coil region" evidence="1">
    <location>
        <begin position="7"/>
        <end position="97"/>
    </location>
</feature>
<dbReference type="Proteomes" id="UP000504618">
    <property type="component" value="Unplaced"/>
</dbReference>
<dbReference type="GO" id="GO:0071897">
    <property type="term" value="P:DNA biosynthetic process"/>
    <property type="evidence" value="ECO:0007669"/>
    <property type="project" value="UniProtKB-ARBA"/>
</dbReference>
<reference evidence="5" key="1">
    <citation type="submission" date="2025-08" db="UniProtKB">
        <authorList>
            <consortium name="RefSeq"/>
        </authorList>
    </citation>
    <scope>IDENTIFICATION</scope>
    <source>
        <tissue evidence="5">Whole body</tissue>
    </source>
</reference>
<evidence type="ECO:0000256" key="1">
    <source>
        <dbReference type="SAM" id="Coils"/>
    </source>
</evidence>
<evidence type="ECO:0000256" key="2">
    <source>
        <dbReference type="SAM" id="MobiDB-lite"/>
    </source>
</evidence>
<dbReference type="PROSITE" id="PS50878">
    <property type="entry name" value="RT_POL"/>
    <property type="match status" value="1"/>
</dbReference>
<proteinExistence type="predicted"/>
<feature type="region of interest" description="Disordered" evidence="2">
    <location>
        <begin position="469"/>
        <end position="491"/>
    </location>
</feature>
<evidence type="ECO:0000313" key="5">
    <source>
        <dbReference type="RefSeq" id="XP_024873766.1"/>
    </source>
</evidence>
<accession>A0A6J1PX34</accession>
<dbReference type="GeneID" id="112455810"/>
<gene>
    <name evidence="5" type="primary">LOC112455810</name>
</gene>
<name>A0A6J1PX34_9HYME</name>
<dbReference type="InterPro" id="IPR000477">
    <property type="entry name" value="RT_dom"/>
</dbReference>
<evidence type="ECO:0000313" key="4">
    <source>
        <dbReference type="Proteomes" id="UP000504618"/>
    </source>
</evidence>
<protein>
    <submittedName>
        <fullName evidence="5">Golgin subfamily A member 6-like protein 22</fullName>
    </submittedName>
</protein>
<feature type="non-terminal residue" evidence="5">
    <location>
        <position position="491"/>
    </location>
</feature>
<dbReference type="SUPFAM" id="SSF56672">
    <property type="entry name" value="DNA/RNA polymerases"/>
    <property type="match status" value="1"/>
</dbReference>
<evidence type="ECO:0000259" key="3">
    <source>
        <dbReference type="PROSITE" id="PS50878"/>
    </source>
</evidence>
<dbReference type="Pfam" id="PF00078">
    <property type="entry name" value="RVT_1"/>
    <property type="match status" value="1"/>
</dbReference>
<feature type="domain" description="Reverse transcriptase" evidence="3">
    <location>
        <begin position="150"/>
        <end position="425"/>
    </location>
</feature>
<dbReference type="PANTHER" id="PTHR47027:SF20">
    <property type="entry name" value="REVERSE TRANSCRIPTASE-LIKE PROTEIN WITH RNA-DIRECTED DNA POLYMERASE DOMAIN"/>
    <property type="match status" value="1"/>
</dbReference>
<dbReference type="InterPro" id="IPR043502">
    <property type="entry name" value="DNA/RNA_pol_sf"/>
</dbReference>
<dbReference type="RefSeq" id="XP_024873766.1">
    <property type="nucleotide sequence ID" value="XM_025017998.1"/>
</dbReference>
<keyword evidence="1" id="KW-0175">Coiled coil</keyword>
<dbReference type="PANTHER" id="PTHR47027">
    <property type="entry name" value="REVERSE TRANSCRIPTASE DOMAIN-CONTAINING PROTEIN"/>
    <property type="match status" value="1"/>
</dbReference>
<dbReference type="OrthoDB" id="7554578at2759"/>
<sequence>MEAEKMLKEILAKMDEQERERKKDKEEIMKEIHDLRENYKMREMLWEEQKVSLENRIKQLEKKVEKMENNGDKKLESSELMKKMKEMERNSELAERRRRKSNIIIKEMKVENGGDRKEKMEKFLEEKITEKKGGSGRNAVKREHRKGKAKGEIITAVNKNLKLIEVREISDEVVESRLEYNGNKWRINTLYSQKMEDTMETLREKVQEENEEWLLSRSILNARLEKEVESKLREGQFGFRRNRGTMDAVYTVNYVANKELSKKGGKIFAFFVDLKAAFDKADRRKLNKIMRMIGIEDNLRRRIMETYKETKNVVKIRDKNTEEFWTEKGLRQGCPLSSNLFNLYIMDLEERMEKGQARGLVIEKEKFWTISYADDVVLMATRSGIEGNDEEVQEILELSRRTPNYIISEEARIKEIKMRAIRRAVRYEKKARQSEKKIVQACIKDLEKSRLRKKESNWEKKRRELIERAGMEKEQQRREMEAEDREAVENL</sequence>
<dbReference type="AlphaFoldDB" id="A0A6J1PX34"/>
<keyword evidence="4" id="KW-1185">Reference proteome</keyword>
<organism evidence="4 5">
    <name type="scientific">Temnothorax curvispinosus</name>
    <dbReference type="NCBI Taxonomy" id="300111"/>
    <lineage>
        <taxon>Eukaryota</taxon>
        <taxon>Metazoa</taxon>
        <taxon>Ecdysozoa</taxon>
        <taxon>Arthropoda</taxon>
        <taxon>Hexapoda</taxon>
        <taxon>Insecta</taxon>
        <taxon>Pterygota</taxon>
        <taxon>Neoptera</taxon>
        <taxon>Endopterygota</taxon>
        <taxon>Hymenoptera</taxon>
        <taxon>Apocrita</taxon>
        <taxon>Aculeata</taxon>
        <taxon>Formicoidea</taxon>
        <taxon>Formicidae</taxon>
        <taxon>Myrmicinae</taxon>
        <taxon>Temnothorax</taxon>
    </lineage>
</organism>